<evidence type="ECO:0000256" key="16">
    <source>
        <dbReference type="SAM" id="Coils"/>
    </source>
</evidence>
<evidence type="ECO:0000256" key="12">
    <source>
        <dbReference type="PIRSR" id="PIRSR606539-1"/>
    </source>
</evidence>
<dbReference type="FunFam" id="3.40.50.1000:FF:000014">
    <property type="entry name" value="Phospholipid-transporting ATPase"/>
    <property type="match status" value="1"/>
</dbReference>
<dbReference type="GO" id="GO:0005886">
    <property type="term" value="C:plasma membrane"/>
    <property type="evidence" value="ECO:0007669"/>
    <property type="project" value="TreeGrafter"/>
</dbReference>
<dbReference type="GO" id="GO:0016887">
    <property type="term" value="F:ATP hydrolysis activity"/>
    <property type="evidence" value="ECO:0007669"/>
    <property type="project" value="InterPro"/>
</dbReference>
<evidence type="ECO:0000256" key="10">
    <source>
        <dbReference type="ARBA" id="ARBA00023136"/>
    </source>
</evidence>
<feature type="non-terminal residue" evidence="19">
    <location>
        <position position="1"/>
    </location>
</feature>
<feature type="binding site" evidence="13">
    <location>
        <position position="703"/>
    </location>
    <ligand>
        <name>ATP</name>
        <dbReference type="ChEBI" id="CHEBI:30616"/>
    </ligand>
</feature>
<feature type="transmembrane region" description="Helical" evidence="15">
    <location>
        <begin position="315"/>
        <end position="338"/>
    </location>
</feature>
<dbReference type="NCBIfam" id="TIGR01494">
    <property type="entry name" value="ATPase_P-type"/>
    <property type="match status" value="1"/>
</dbReference>
<evidence type="ECO:0000259" key="18">
    <source>
        <dbReference type="Pfam" id="PF16212"/>
    </source>
</evidence>
<feature type="binding site" evidence="13">
    <location>
        <position position="704"/>
    </location>
    <ligand>
        <name>ATP</name>
        <dbReference type="ChEBI" id="CHEBI:30616"/>
    </ligand>
</feature>
<dbReference type="InterPro" id="IPR032630">
    <property type="entry name" value="P_typ_ATPase_c"/>
</dbReference>
<dbReference type="Pfam" id="PF16209">
    <property type="entry name" value="PhoLip_ATPase_N"/>
    <property type="match status" value="1"/>
</dbReference>
<dbReference type="PROSITE" id="PS00154">
    <property type="entry name" value="ATPASE_E1_E2"/>
    <property type="match status" value="1"/>
</dbReference>
<feature type="transmembrane region" description="Helical" evidence="15">
    <location>
        <begin position="1081"/>
        <end position="1105"/>
    </location>
</feature>
<protein>
    <recommendedName>
        <fullName evidence="15">Phospholipid-transporting ATPase</fullName>
        <ecNumber evidence="15">7.6.2.1</ecNumber>
    </recommendedName>
</protein>
<accession>A0AAV2PP75</accession>
<dbReference type="GO" id="GO:0000287">
    <property type="term" value="F:magnesium ion binding"/>
    <property type="evidence" value="ECO:0007669"/>
    <property type="project" value="UniProtKB-UniRule"/>
</dbReference>
<feature type="domain" description="P-type ATPase N-terminal" evidence="17">
    <location>
        <begin position="57"/>
        <end position="116"/>
    </location>
</feature>
<keyword evidence="7 14" id="KW-0460">Magnesium</keyword>
<keyword evidence="9 15" id="KW-1133">Transmembrane helix</keyword>
<evidence type="ECO:0000256" key="6">
    <source>
        <dbReference type="ARBA" id="ARBA00022840"/>
    </source>
</evidence>
<comment type="caution">
    <text evidence="19">The sequence shown here is derived from an EMBL/GenBank/DDBJ whole genome shotgun (WGS) entry which is preliminary data.</text>
</comment>
<organism evidence="19 20">
    <name type="scientific">Meganyctiphanes norvegica</name>
    <name type="common">Northern krill</name>
    <name type="synonym">Thysanopoda norvegica</name>
    <dbReference type="NCBI Taxonomy" id="48144"/>
    <lineage>
        <taxon>Eukaryota</taxon>
        <taxon>Metazoa</taxon>
        <taxon>Ecdysozoa</taxon>
        <taxon>Arthropoda</taxon>
        <taxon>Crustacea</taxon>
        <taxon>Multicrustacea</taxon>
        <taxon>Malacostraca</taxon>
        <taxon>Eumalacostraca</taxon>
        <taxon>Eucarida</taxon>
        <taxon>Euphausiacea</taxon>
        <taxon>Euphausiidae</taxon>
        <taxon>Meganyctiphanes</taxon>
    </lineage>
</organism>
<feature type="transmembrane region" description="Helical" evidence="15">
    <location>
        <begin position="1037"/>
        <end position="1061"/>
    </location>
</feature>
<dbReference type="GO" id="GO:0005783">
    <property type="term" value="C:endoplasmic reticulum"/>
    <property type="evidence" value="ECO:0007669"/>
    <property type="project" value="TreeGrafter"/>
</dbReference>
<dbReference type="GO" id="GO:0005524">
    <property type="term" value="F:ATP binding"/>
    <property type="evidence" value="ECO:0007669"/>
    <property type="project" value="UniProtKB-UniRule"/>
</dbReference>
<dbReference type="GO" id="GO:0045332">
    <property type="term" value="P:phospholipid translocation"/>
    <property type="evidence" value="ECO:0007669"/>
    <property type="project" value="TreeGrafter"/>
</dbReference>
<feature type="binding site" evidence="13">
    <location>
        <position position="526"/>
    </location>
    <ligand>
        <name>ATP</name>
        <dbReference type="ChEBI" id="CHEBI:30616"/>
    </ligand>
</feature>
<proteinExistence type="inferred from homology"/>
<feature type="binding site" evidence="13">
    <location>
        <position position="804"/>
    </location>
    <ligand>
        <name>ATP</name>
        <dbReference type="ChEBI" id="CHEBI:30616"/>
    </ligand>
</feature>
<comment type="cofactor">
    <cofactor evidence="14">
        <name>Mg(2+)</name>
        <dbReference type="ChEBI" id="CHEBI:18420"/>
    </cofactor>
</comment>
<keyword evidence="4 14" id="KW-0479">Metal-binding</keyword>
<feature type="coiled-coil region" evidence="16">
    <location>
        <begin position="630"/>
        <end position="657"/>
    </location>
</feature>
<dbReference type="PRINTS" id="PR00119">
    <property type="entry name" value="CATATPASE"/>
</dbReference>
<feature type="transmembrane region" description="Helical" evidence="15">
    <location>
        <begin position="968"/>
        <end position="989"/>
    </location>
</feature>
<evidence type="ECO:0000256" key="8">
    <source>
        <dbReference type="ARBA" id="ARBA00022967"/>
    </source>
</evidence>
<gene>
    <name evidence="19" type="ORF">MNOR_LOCUS2672</name>
</gene>
<dbReference type="SFLD" id="SFLDG00002">
    <property type="entry name" value="C1.7:_P-type_atpase_like"/>
    <property type="match status" value="1"/>
</dbReference>
<feature type="binding site" evidence="14">
    <location>
        <position position="825"/>
    </location>
    <ligand>
        <name>Mg(2+)</name>
        <dbReference type="ChEBI" id="CHEBI:18420"/>
    </ligand>
</feature>
<dbReference type="Gene3D" id="3.40.50.1000">
    <property type="entry name" value="HAD superfamily/HAD-like"/>
    <property type="match status" value="1"/>
</dbReference>
<dbReference type="Gene3D" id="3.40.1110.10">
    <property type="entry name" value="Calcium-transporting ATPase, cytoplasmic domain N"/>
    <property type="match status" value="1"/>
</dbReference>
<evidence type="ECO:0000256" key="1">
    <source>
        <dbReference type="ARBA" id="ARBA00004141"/>
    </source>
</evidence>
<feature type="non-terminal residue" evidence="19">
    <location>
        <position position="1182"/>
    </location>
</feature>
<feature type="binding site" evidence="13">
    <location>
        <position position="437"/>
    </location>
    <ligand>
        <name>ATP</name>
        <dbReference type="ChEBI" id="CHEBI:30616"/>
    </ligand>
</feature>
<evidence type="ECO:0000256" key="11">
    <source>
        <dbReference type="ARBA" id="ARBA00034036"/>
    </source>
</evidence>
<comment type="similarity">
    <text evidence="2 15">Belongs to the cation transport ATPase (P-type) (TC 3.A.3) family. Type IV subfamily.</text>
</comment>
<dbReference type="SUPFAM" id="SSF81660">
    <property type="entry name" value="Metal cation-transporting ATPase, ATP-binding domain N"/>
    <property type="match status" value="1"/>
</dbReference>
<dbReference type="InterPro" id="IPR008250">
    <property type="entry name" value="ATPase_P-typ_transduc_dom_A_sf"/>
</dbReference>
<dbReference type="NCBIfam" id="TIGR01652">
    <property type="entry name" value="ATPase-Plipid"/>
    <property type="match status" value="1"/>
</dbReference>
<dbReference type="InterPro" id="IPR023214">
    <property type="entry name" value="HAD_sf"/>
</dbReference>
<dbReference type="PANTHER" id="PTHR24092">
    <property type="entry name" value="PROBABLE PHOSPHOLIPID-TRANSPORTING ATPASE"/>
    <property type="match status" value="1"/>
</dbReference>
<keyword evidence="5 13" id="KW-0547">Nucleotide-binding</keyword>
<feature type="active site" description="4-aspartylphosphate intermediate" evidence="12">
    <location>
        <position position="436"/>
    </location>
</feature>
<feature type="binding site" evidence="13">
    <location>
        <position position="798"/>
    </location>
    <ligand>
        <name>ATP</name>
        <dbReference type="ChEBI" id="CHEBI:30616"/>
    </ligand>
</feature>
<dbReference type="GO" id="GO:0140326">
    <property type="term" value="F:ATPase-coupled intramembrane lipid transporter activity"/>
    <property type="evidence" value="ECO:0007669"/>
    <property type="project" value="UniProtKB-EC"/>
</dbReference>
<evidence type="ECO:0000259" key="17">
    <source>
        <dbReference type="Pfam" id="PF16209"/>
    </source>
</evidence>
<evidence type="ECO:0000256" key="3">
    <source>
        <dbReference type="ARBA" id="ARBA00022692"/>
    </source>
</evidence>
<comment type="catalytic activity">
    <reaction evidence="11 15">
        <text>ATP + H2O + phospholipidSide 1 = ADP + phosphate + phospholipidSide 2.</text>
        <dbReference type="EC" id="7.6.2.1"/>
    </reaction>
</comment>
<dbReference type="InterPro" id="IPR023299">
    <property type="entry name" value="ATPase_P-typ_cyto_dom_N"/>
</dbReference>
<evidence type="ECO:0000256" key="14">
    <source>
        <dbReference type="PIRSR" id="PIRSR606539-3"/>
    </source>
</evidence>
<comment type="subcellular location">
    <subcellularLocation>
        <location evidence="1 15">Membrane</location>
        <topology evidence="1 15">Multi-pass membrane protein</topology>
    </subcellularLocation>
</comment>
<evidence type="ECO:0000256" key="5">
    <source>
        <dbReference type="ARBA" id="ARBA00022741"/>
    </source>
</evidence>
<dbReference type="SUPFAM" id="SSF81653">
    <property type="entry name" value="Calcium ATPase, transduction domain A"/>
    <property type="match status" value="1"/>
</dbReference>
<keyword evidence="16" id="KW-0175">Coiled coil</keyword>
<dbReference type="SFLD" id="SFLDF00027">
    <property type="entry name" value="p-type_atpase"/>
    <property type="match status" value="1"/>
</dbReference>
<feature type="transmembrane region" description="Helical" evidence="15">
    <location>
        <begin position="915"/>
        <end position="935"/>
    </location>
</feature>
<dbReference type="InterPro" id="IPR018303">
    <property type="entry name" value="ATPase_P-typ_P_site"/>
</dbReference>
<dbReference type="SUPFAM" id="SSF56784">
    <property type="entry name" value="HAD-like"/>
    <property type="match status" value="1"/>
</dbReference>
<keyword evidence="10 15" id="KW-0472">Membrane</keyword>
<dbReference type="InterPro" id="IPR001757">
    <property type="entry name" value="P_typ_ATPase"/>
</dbReference>
<evidence type="ECO:0000256" key="4">
    <source>
        <dbReference type="ARBA" id="ARBA00022723"/>
    </source>
</evidence>
<dbReference type="SUPFAM" id="SSF81665">
    <property type="entry name" value="Calcium ATPase, transmembrane domain M"/>
    <property type="match status" value="1"/>
</dbReference>
<dbReference type="InterPro" id="IPR044492">
    <property type="entry name" value="P_typ_ATPase_HD_dom"/>
</dbReference>
<keyword evidence="3 15" id="KW-0812">Transmembrane</keyword>
<evidence type="ECO:0000313" key="19">
    <source>
        <dbReference type="EMBL" id="CAL4062397.1"/>
    </source>
</evidence>
<evidence type="ECO:0000256" key="2">
    <source>
        <dbReference type="ARBA" id="ARBA00008109"/>
    </source>
</evidence>
<feature type="binding site" evidence="13">
    <location>
        <position position="438"/>
    </location>
    <ligand>
        <name>ATP</name>
        <dbReference type="ChEBI" id="CHEBI:30616"/>
    </ligand>
</feature>
<feature type="domain" description="P-type ATPase C-terminal" evidence="18">
    <location>
        <begin position="851"/>
        <end position="1101"/>
    </location>
</feature>
<dbReference type="AlphaFoldDB" id="A0AAV2PP75"/>
<keyword evidence="20" id="KW-1185">Reference proteome</keyword>
<evidence type="ECO:0000256" key="7">
    <source>
        <dbReference type="ARBA" id="ARBA00022842"/>
    </source>
</evidence>
<evidence type="ECO:0000313" key="20">
    <source>
        <dbReference type="Proteomes" id="UP001497623"/>
    </source>
</evidence>
<feature type="binding site" evidence="14">
    <location>
        <position position="438"/>
    </location>
    <ligand>
        <name>Mg(2+)</name>
        <dbReference type="ChEBI" id="CHEBI:18420"/>
    </ligand>
</feature>
<feature type="transmembrane region" description="Helical" evidence="15">
    <location>
        <begin position="372"/>
        <end position="390"/>
    </location>
</feature>
<evidence type="ECO:0000256" key="9">
    <source>
        <dbReference type="ARBA" id="ARBA00022989"/>
    </source>
</evidence>
<feature type="binding site" evidence="13">
    <location>
        <position position="828"/>
    </location>
    <ligand>
        <name>ATP</name>
        <dbReference type="ChEBI" id="CHEBI:30616"/>
    </ligand>
</feature>
<dbReference type="PANTHER" id="PTHR24092:SF175">
    <property type="entry name" value="PHOSPHOLIPID-TRANSPORTING ATPASE"/>
    <property type="match status" value="1"/>
</dbReference>
<dbReference type="Pfam" id="PF16212">
    <property type="entry name" value="PhoLip_ATPase_C"/>
    <property type="match status" value="1"/>
</dbReference>
<keyword evidence="8 15" id="KW-1278">Translocase</keyword>
<feature type="binding site" evidence="14">
    <location>
        <position position="436"/>
    </location>
    <ligand>
        <name>Mg(2+)</name>
        <dbReference type="ChEBI" id="CHEBI:18420"/>
    </ligand>
</feature>
<feature type="binding site" evidence="14">
    <location>
        <position position="829"/>
    </location>
    <ligand>
        <name>Mg(2+)</name>
        <dbReference type="ChEBI" id="CHEBI:18420"/>
    </ligand>
</feature>
<dbReference type="InterPro" id="IPR023298">
    <property type="entry name" value="ATPase_P-typ_TM_dom_sf"/>
</dbReference>
<dbReference type="Gene3D" id="2.70.150.10">
    <property type="entry name" value="Calcium-transporting ATPase, cytoplasmic transduction domain A"/>
    <property type="match status" value="1"/>
</dbReference>
<feature type="binding site" evidence="13">
    <location>
        <position position="591"/>
    </location>
    <ligand>
        <name>ATP</name>
        <dbReference type="ChEBI" id="CHEBI:30616"/>
    </ligand>
</feature>
<evidence type="ECO:0000256" key="13">
    <source>
        <dbReference type="PIRSR" id="PIRSR606539-2"/>
    </source>
</evidence>
<evidence type="ECO:0000256" key="15">
    <source>
        <dbReference type="RuleBase" id="RU362033"/>
    </source>
</evidence>
<name>A0AAV2PP75_MEGNR</name>
<feature type="binding site" evidence="13">
    <location>
        <position position="829"/>
    </location>
    <ligand>
        <name>ATP</name>
        <dbReference type="ChEBI" id="CHEBI:30616"/>
    </ligand>
</feature>
<dbReference type="Proteomes" id="UP001497623">
    <property type="component" value="Unassembled WGS sequence"/>
</dbReference>
<feature type="binding site" evidence="13">
    <location>
        <position position="623"/>
    </location>
    <ligand>
        <name>ATP</name>
        <dbReference type="ChEBI" id="CHEBI:30616"/>
    </ligand>
</feature>
<feature type="binding site" evidence="13">
    <location>
        <position position="705"/>
    </location>
    <ligand>
        <name>ATP</name>
        <dbReference type="ChEBI" id="CHEBI:30616"/>
    </ligand>
</feature>
<dbReference type="SFLD" id="SFLDS00003">
    <property type="entry name" value="Haloacid_Dehalogenase"/>
    <property type="match status" value="1"/>
</dbReference>
<feature type="transmembrane region" description="Helical" evidence="15">
    <location>
        <begin position="1009"/>
        <end position="1030"/>
    </location>
</feature>
<dbReference type="EC" id="7.6.2.1" evidence="15"/>
<feature type="binding site" evidence="13">
    <location>
        <position position="567"/>
    </location>
    <ligand>
        <name>ATP</name>
        <dbReference type="ChEBI" id="CHEBI:30616"/>
    </ligand>
</feature>
<keyword evidence="6 13" id="KW-0067">ATP-binding</keyword>
<reference evidence="19 20" key="1">
    <citation type="submission" date="2024-05" db="EMBL/GenBank/DDBJ databases">
        <authorList>
            <person name="Wallberg A."/>
        </authorList>
    </citation>
    <scope>NUCLEOTIDE SEQUENCE [LARGE SCALE GENOMIC DNA]</scope>
</reference>
<dbReference type="EMBL" id="CAXKWB010000840">
    <property type="protein sequence ID" value="CAL4062397.1"/>
    <property type="molecule type" value="Genomic_DNA"/>
</dbReference>
<dbReference type="InterPro" id="IPR032631">
    <property type="entry name" value="P-type_ATPase_N"/>
</dbReference>
<feature type="transmembrane region" description="Helical" evidence="15">
    <location>
        <begin position="89"/>
        <end position="107"/>
    </location>
</feature>
<feature type="binding site" evidence="13">
    <location>
        <position position="436"/>
    </location>
    <ligand>
        <name>ATP</name>
        <dbReference type="ChEBI" id="CHEBI:30616"/>
    </ligand>
</feature>
<dbReference type="InterPro" id="IPR006539">
    <property type="entry name" value="P-type_ATPase_IV"/>
</dbReference>
<dbReference type="InterPro" id="IPR036412">
    <property type="entry name" value="HAD-like_sf"/>
</dbReference>
<sequence>IANMVQNKYTIASFTLIYPSNEKRPVMMCVKAKWYVGNETPSSRTVLVNKEWPKEHPDKDELPKYKPNKIKTAKYTPLTFLPKNLFGQFRRIANFYFLLVAIIQVIIDSPVSPITSTLPLLFVVSVTAIKQGYEDYRRSKEDGKYNSAEVKILNKETGVVEKRKSCDIHVGDIVSVDAEDEFPCDLLLLTSSDPEGKCEVTTANLDGETNLKTLYCLPETRKKTQEDLHKMRAVIECQVPQGSILDLLLFLCYVNNTPISGAVINALDTVLAGVNYNTTSIIYCCAIYTGMETKMALNLKFTNNKFSTVEVAMNYYLFFYMSVLVLEIAICTGLKYAIYGKDFLDKHSYIPPTSGKDFTNEVTAGDVVQDSASFLVIFNYIIPISLYVTLEFQKFLGALFFTWDKDITHDESEESAKCNTSDLNEELGQVQYLFTDKTGTLTENEMYFRTCSIDGKRYRDNDGQLYLSETRQRISSCDDSLPVAVLEFLETLALCHTIQIASKKRKNQPMTALSKEFEYMASSPDEKALIEACQSYKVTFVGQQEETLELNIEGISKKYERLHILEFDSDRKCMSVIVRCCEDNSIWVMTKGAESSVLDRCVKGPLHQDTNQHIDEFAREGLRTLAVARRKLSKEEYEDLNMQLNEAKQVIEDREKTVRVVTDKIENKLTLQGATGVEDLLQDNVADTLESLRIAGIKVWVLTGDKYETALNIAYTCKHFTKTNPEFMIMEIIGVTNKEEARDKIENCQTKKNKKASHMKLGLVVDGKSLTYIMSDENLKNQFAESLGKECDAVVCCRMSPKQKQEIVKMVKEYPEKPVCAAIGDGANDVSMIQEAHVGLGVMGKEGRQAVRCSDFAFARFCFLKKVLLVHGHWYYHRAATLVQYSFYKNVVYFIPQLLYSFFNGLSTQPVYDDMFMTLYNIVFTALPIVMFGLFEQNISKEELMENPNLYSNNTGNKIMAKGGFARWSFTALWSTMVVYWGLYLTMLSTGGTMGQDASGLPHGQTTDMYIFGTTLTTIYIWVVSIKLCLETRHFNVFFTSVLSLSILAYYAFALLFHGFVVHFFNNYDVFWSFYHMHECGSMMLCTMHVGFVALLPDLILIGAVKPETYNRYRGEDNLVYVNDETEVSPHHANITSAAFSFRSGRNMEQVLFSSMVTLGVSSVLQTTKKTVFNGNSQQMRY</sequence>
<dbReference type="Pfam" id="PF13246">
    <property type="entry name" value="Cation_ATPase"/>
    <property type="match status" value="1"/>
</dbReference>